<dbReference type="AlphaFoldDB" id="A0A6B2LJK9"/>
<evidence type="ECO:0000313" key="4">
    <source>
        <dbReference type="EMBL" id="NDV37010.1"/>
    </source>
</evidence>
<dbReference type="GO" id="GO:0005739">
    <property type="term" value="C:mitochondrion"/>
    <property type="evidence" value="ECO:0007669"/>
    <property type="project" value="TreeGrafter"/>
</dbReference>
<evidence type="ECO:0000259" key="3">
    <source>
        <dbReference type="Pfam" id="PF03981"/>
    </source>
</evidence>
<dbReference type="GO" id="GO:0034551">
    <property type="term" value="P:mitochondrial respiratory chain complex III assembly"/>
    <property type="evidence" value="ECO:0007669"/>
    <property type="project" value="TreeGrafter"/>
</dbReference>
<organism evidence="4">
    <name type="scientific">Arcella intermedia</name>
    <dbReference type="NCBI Taxonomy" id="1963864"/>
    <lineage>
        <taxon>Eukaryota</taxon>
        <taxon>Amoebozoa</taxon>
        <taxon>Tubulinea</taxon>
        <taxon>Elardia</taxon>
        <taxon>Arcellinida</taxon>
        <taxon>Sphaerothecina</taxon>
        <taxon>Arcellidae</taxon>
        <taxon>Arcella</taxon>
    </lineage>
</organism>
<sequence>MHLWLIDSRMRFLPDARLKKRMMTHILDYFWEDLELGLVDTLATSNPMVITKYSKMYLNIWYGSALAYDVGAIRSDTSMAEAVWRNLYESDASVPLSEIYKMVEYIRIQQHRLMEMSDEQILNAEWSWTKAPFEVPESEKAKLLGPAGRQATLFNTQITASPKLSELLRKQQETIKQEIQETKKQEQQNKQQ</sequence>
<dbReference type="InterPro" id="IPR007129">
    <property type="entry name" value="Ubiqinol_cyt_c_chaperone_CPB3"/>
</dbReference>
<feature type="domain" description="Ubiquinol-cytochrome c chaperone" evidence="3">
    <location>
        <begin position="1"/>
        <end position="128"/>
    </location>
</feature>
<evidence type="ECO:0000256" key="2">
    <source>
        <dbReference type="SAM" id="Coils"/>
    </source>
</evidence>
<reference evidence="4" key="1">
    <citation type="journal article" date="2020" name="J. Eukaryot. Microbiol.">
        <title>De novo Sequencing, Assembly and Annotation of the Transcriptome for the Free-Living Testate Amoeba Arcella intermedia.</title>
        <authorList>
            <person name="Ribeiro G.M."/>
            <person name="Porfirio-Sousa A.L."/>
            <person name="Maurer-Alcala X.X."/>
            <person name="Katz L.A."/>
            <person name="Lahr D.J.G."/>
        </authorList>
    </citation>
    <scope>NUCLEOTIDE SEQUENCE</scope>
</reference>
<name>A0A6B2LJK9_9EUKA</name>
<comment type="similarity">
    <text evidence="1">Belongs to the CBP3 family.</text>
</comment>
<dbReference type="Pfam" id="PF03981">
    <property type="entry name" value="Ubiq_cyt_C_chap"/>
    <property type="match status" value="1"/>
</dbReference>
<evidence type="ECO:0000256" key="1">
    <source>
        <dbReference type="ARBA" id="ARBA00006407"/>
    </source>
</evidence>
<keyword evidence="2" id="KW-0175">Coiled coil</keyword>
<dbReference type="EMBL" id="GIBP01008041">
    <property type="protein sequence ID" value="NDV37010.1"/>
    <property type="molecule type" value="Transcribed_RNA"/>
</dbReference>
<protein>
    <recommendedName>
        <fullName evidence="3">Ubiquinol-cytochrome c chaperone domain-containing protein</fullName>
    </recommendedName>
</protein>
<dbReference type="PANTHER" id="PTHR12184:SF1">
    <property type="entry name" value="UBIQUINOL-CYTOCHROME-C REDUCTASE COMPLEX ASSEMBLY FACTOR 1"/>
    <property type="match status" value="1"/>
</dbReference>
<accession>A0A6B2LJK9</accession>
<dbReference type="PANTHER" id="PTHR12184">
    <property type="entry name" value="UBIQUINOL-CYTOCHROME C REDUCTASE COMPLEX ASSEMBLY FACTOR 1 FAMILY MEMBER"/>
    <property type="match status" value="1"/>
</dbReference>
<dbReference type="InterPro" id="IPR021150">
    <property type="entry name" value="Ubiq_cyt_c_chap"/>
</dbReference>
<proteinExistence type="inferred from homology"/>
<feature type="coiled-coil region" evidence="2">
    <location>
        <begin position="165"/>
        <end position="192"/>
    </location>
</feature>